<evidence type="ECO:0000313" key="2">
    <source>
        <dbReference type="EMBL" id="QAA95059.1"/>
    </source>
</evidence>
<keyword evidence="1" id="KW-0472">Membrane</keyword>
<keyword evidence="1" id="KW-0812">Transmembrane</keyword>
<reference evidence="2 3" key="1">
    <citation type="submission" date="2017-08" db="EMBL/GenBank/DDBJ databases">
        <authorList>
            <person name="Park S.-J."/>
            <person name="Kim H."/>
        </authorList>
    </citation>
    <scope>NUCLEOTIDE SEQUENCE [LARGE SCALE GENOMIC DNA]</scope>
    <source>
        <strain evidence="3">ye3</strain>
    </source>
</reference>
<evidence type="ECO:0000256" key="1">
    <source>
        <dbReference type="SAM" id="Phobius"/>
    </source>
</evidence>
<proteinExistence type="predicted"/>
<accession>A0A410GFK9</accession>
<dbReference type="KEGG" id="pus:CKA81_15210"/>
<name>A0A410GFK9_9BURK</name>
<evidence type="ECO:0008006" key="4">
    <source>
        <dbReference type="Google" id="ProtNLM"/>
    </source>
</evidence>
<keyword evidence="1" id="KW-1133">Transmembrane helix</keyword>
<evidence type="ECO:0000313" key="3">
    <source>
        <dbReference type="Proteomes" id="UP000283474"/>
    </source>
</evidence>
<feature type="transmembrane region" description="Helical" evidence="1">
    <location>
        <begin position="63"/>
        <end position="92"/>
    </location>
</feature>
<feature type="transmembrane region" description="Helical" evidence="1">
    <location>
        <begin position="34"/>
        <end position="51"/>
    </location>
</feature>
<protein>
    <recommendedName>
        <fullName evidence="4">Lipopolysaccharide N-acetylglucosaminyl transferase</fullName>
    </recommendedName>
</protein>
<gene>
    <name evidence="2" type="ORF">CKA81_15210</name>
</gene>
<organism evidence="2 3">
    <name type="scientific">Pollutimonas thiosulfatoxidans</name>
    <dbReference type="NCBI Taxonomy" id="2028345"/>
    <lineage>
        <taxon>Bacteria</taxon>
        <taxon>Pseudomonadati</taxon>
        <taxon>Pseudomonadota</taxon>
        <taxon>Betaproteobacteria</taxon>
        <taxon>Burkholderiales</taxon>
        <taxon>Alcaligenaceae</taxon>
        <taxon>Pollutimonas</taxon>
    </lineage>
</organism>
<dbReference type="EMBL" id="CP022987">
    <property type="protein sequence ID" value="QAA95059.1"/>
    <property type="molecule type" value="Genomic_DNA"/>
</dbReference>
<sequence length="329" mass="37100">MFFLLGALALMLQGMALFRFAEFLDAQRLLVESALWQLGAALAAGCWMANMGTTQHHGQWRSLFVHGFLLCLLLPIVGQAIIASTALGIVFMPPVRRVPLVQFVPRPRVVPSLIRQVTYGAGLRLLGRLRDVRLSADERLQAMVGLRELPSNVSGGLLRKLLSDPVEEIRLLAYGIFDAAENRIRQEILIARQLLDESESDSEHAQLAGRLAELHWELVYQNLVHGELRQFTLRCVRQYAHEALMRNAKQANLWYLLGRSALIESEPEQAREYLARAQEHGFPAHRLAAWLAETDFQQGQYAAVPRSLSALKGIATPSPYEPVKRYWFT</sequence>
<dbReference type="AlphaFoldDB" id="A0A410GFK9"/>
<keyword evidence="3" id="KW-1185">Reference proteome</keyword>
<dbReference type="Proteomes" id="UP000283474">
    <property type="component" value="Chromosome"/>
</dbReference>